<dbReference type="HOGENOM" id="CLU_107176_0_0_4"/>
<dbReference type="InterPro" id="IPR001867">
    <property type="entry name" value="OmpR/PhoB-type_DNA-bd"/>
</dbReference>
<name>S3CCY2_9BURK</name>
<dbReference type="Proteomes" id="UP000014400">
    <property type="component" value="Unassembled WGS sequence"/>
</dbReference>
<dbReference type="CDD" id="cd00383">
    <property type="entry name" value="trans_reg_C"/>
    <property type="match status" value="1"/>
</dbReference>
<feature type="DNA-binding region" description="OmpR/PhoB-type" evidence="2">
    <location>
        <begin position="3"/>
        <end position="104"/>
    </location>
</feature>
<dbReference type="PATRIC" id="fig|1203554.3.peg.1788"/>
<dbReference type="AlphaFoldDB" id="S3CCY2"/>
<organism evidence="5 6">
    <name type="scientific">Sutterella wadsworthensis HGA0223</name>
    <dbReference type="NCBI Taxonomy" id="1203554"/>
    <lineage>
        <taxon>Bacteria</taxon>
        <taxon>Pseudomonadati</taxon>
        <taxon>Pseudomonadota</taxon>
        <taxon>Betaproteobacteria</taxon>
        <taxon>Burkholderiales</taxon>
        <taxon>Sutterellaceae</taxon>
        <taxon>Sutterella</taxon>
    </lineage>
</organism>
<evidence type="ECO:0000256" key="1">
    <source>
        <dbReference type="ARBA" id="ARBA00023125"/>
    </source>
</evidence>
<dbReference type="SMART" id="SM00862">
    <property type="entry name" value="Trans_reg_C"/>
    <property type="match status" value="1"/>
</dbReference>
<keyword evidence="1 2" id="KW-0238">DNA-binding</keyword>
<comment type="caution">
    <text evidence="5">The sequence shown here is derived from an EMBL/GenBank/DDBJ whole genome shotgun (WGS) entry which is preliminary data.</text>
</comment>
<dbReference type="Gene3D" id="1.10.10.10">
    <property type="entry name" value="Winged helix-like DNA-binding domain superfamily/Winged helix DNA-binding domain"/>
    <property type="match status" value="1"/>
</dbReference>
<evidence type="ECO:0000256" key="2">
    <source>
        <dbReference type="PROSITE-ProRule" id="PRU01091"/>
    </source>
</evidence>
<protein>
    <recommendedName>
        <fullName evidence="4">OmpR/PhoB-type domain-containing protein</fullName>
    </recommendedName>
</protein>
<feature type="domain" description="OmpR/PhoB-type" evidence="4">
    <location>
        <begin position="3"/>
        <end position="104"/>
    </location>
</feature>
<dbReference type="STRING" id="1203554.HMPREF1476_01705"/>
<sequence>MESAFFTVADWVANPRSNSIRRKNRRSVLPPRLMDLLFYFAQHPMEVVSRQEIIDNCWDRDVVTDQAITQAIFELRKFLKDGRSAKEAPEYIKTVPKRGYRLLAPVHQLTVEEYIAATSENGAQGTQVIDDEDVAAERELQQPVSAAEPEHEAATSFESKILEETGTAALEQIPSRSASIKQERRGKVTPPPAQKGGAAKRNIFNKISDALWLDQVTLGFKKGAY</sequence>
<dbReference type="SUPFAM" id="SSF46894">
    <property type="entry name" value="C-terminal effector domain of the bipartite response regulators"/>
    <property type="match status" value="1"/>
</dbReference>
<gene>
    <name evidence="5" type="ORF">HMPREF1476_01705</name>
</gene>
<evidence type="ECO:0000256" key="3">
    <source>
        <dbReference type="SAM" id="MobiDB-lite"/>
    </source>
</evidence>
<evidence type="ECO:0000259" key="4">
    <source>
        <dbReference type="PROSITE" id="PS51755"/>
    </source>
</evidence>
<dbReference type="Pfam" id="PF00486">
    <property type="entry name" value="Trans_reg_C"/>
    <property type="match status" value="1"/>
</dbReference>
<evidence type="ECO:0000313" key="6">
    <source>
        <dbReference type="Proteomes" id="UP000014400"/>
    </source>
</evidence>
<reference evidence="5 6" key="1">
    <citation type="submission" date="2013-04" db="EMBL/GenBank/DDBJ databases">
        <title>The Genome Sequence of Sutterella wadsworthensis HGA0223.</title>
        <authorList>
            <consortium name="The Broad Institute Genomics Platform"/>
            <person name="Earl A."/>
            <person name="Ward D."/>
            <person name="Feldgarden M."/>
            <person name="Gevers D."/>
            <person name="Schmidt T.M."/>
            <person name="Dover J."/>
            <person name="Dai D."/>
            <person name="Walker B."/>
            <person name="Young S."/>
            <person name="Zeng Q."/>
            <person name="Gargeya S."/>
            <person name="Fitzgerald M."/>
            <person name="Haas B."/>
            <person name="Abouelleil A."/>
            <person name="Allen A.W."/>
            <person name="Alvarado L."/>
            <person name="Arachchi H.M."/>
            <person name="Berlin A.M."/>
            <person name="Chapman S.B."/>
            <person name="Gainer-Dewar J."/>
            <person name="Goldberg J."/>
            <person name="Griggs A."/>
            <person name="Gujja S."/>
            <person name="Hansen M."/>
            <person name="Howarth C."/>
            <person name="Imamovic A."/>
            <person name="Ireland A."/>
            <person name="Larimer J."/>
            <person name="McCowan C."/>
            <person name="Murphy C."/>
            <person name="Pearson M."/>
            <person name="Poon T.W."/>
            <person name="Priest M."/>
            <person name="Roberts A."/>
            <person name="Saif S."/>
            <person name="Shea T."/>
            <person name="Sisk P."/>
            <person name="Sykes S."/>
            <person name="Wortman J."/>
            <person name="Nusbaum C."/>
            <person name="Birren B."/>
        </authorList>
    </citation>
    <scope>NUCLEOTIDE SEQUENCE [LARGE SCALE GENOMIC DNA]</scope>
    <source>
        <strain evidence="5 6">HGA0223</strain>
    </source>
</reference>
<dbReference type="eggNOG" id="COG3710">
    <property type="taxonomic scope" value="Bacteria"/>
</dbReference>
<dbReference type="GO" id="GO:0003677">
    <property type="term" value="F:DNA binding"/>
    <property type="evidence" value="ECO:0007669"/>
    <property type="project" value="UniProtKB-UniRule"/>
</dbReference>
<dbReference type="EMBL" id="ATCF01000024">
    <property type="protein sequence ID" value="EPD98414.1"/>
    <property type="molecule type" value="Genomic_DNA"/>
</dbReference>
<accession>S3CCY2</accession>
<proteinExistence type="predicted"/>
<dbReference type="PROSITE" id="PS51755">
    <property type="entry name" value="OMPR_PHOB"/>
    <property type="match status" value="1"/>
</dbReference>
<evidence type="ECO:0000313" key="5">
    <source>
        <dbReference type="EMBL" id="EPD98414.1"/>
    </source>
</evidence>
<dbReference type="GO" id="GO:0000160">
    <property type="term" value="P:phosphorelay signal transduction system"/>
    <property type="evidence" value="ECO:0007669"/>
    <property type="project" value="InterPro"/>
</dbReference>
<feature type="region of interest" description="Disordered" evidence="3">
    <location>
        <begin position="172"/>
        <end position="198"/>
    </location>
</feature>
<dbReference type="GO" id="GO:0006355">
    <property type="term" value="P:regulation of DNA-templated transcription"/>
    <property type="evidence" value="ECO:0007669"/>
    <property type="project" value="InterPro"/>
</dbReference>
<dbReference type="InterPro" id="IPR016032">
    <property type="entry name" value="Sig_transdc_resp-reg_C-effctor"/>
</dbReference>
<dbReference type="RefSeq" id="WP_016474883.1">
    <property type="nucleotide sequence ID" value="NZ_KE150480.1"/>
</dbReference>
<keyword evidence="6" id="KW-1185">Reference proteome</keyword>
<dbReference type="InterPro" id="IPR036388">
    <property type="entry name" value="WH-like_DNA-bd_sf"/>
</dbReference>